<keyword evidence="3 9" id="KW-0863">Zinc-finger</keyword>
<evidence type="ECO:0000256" key="3">
    <source>
        <dbReference type="ARBA" id="ARBA00022771"/>
    </source>
</evidence>
<evidence type="ECO:0000256" key="2">
    <source>
        <dbReference type="ARBA" id="ARBA00022723"/>
    </source>
</evidence>
<keyword evidence="8" id="KW-0539">Nucleus</keyword>
<name>Q4RF40_TETNG</name>
<organism evidence="12">
    <name type="scientific">Tetraodon nigroviridis</name>
    <name type="common">Spotted green pufferfish</name>
    <name type="synonym">Chelonodon nigroviridis</name>
    <dbReference type="NCBI Taxonomy" id="99883"/>
    <lineage>
        <taxon>Eukaryota</taxon>
        <taxon>Metazoa</taxon>
        <taxon>Chordata</taxon>
        <taxon>Craniata</taxon>
        <taxon>Vertebrata</taxon>
        <taxon>Euteleostomi</taxon>
        <taxon>Actinopterygii</taxon>
        <taxon>Neopterygii</taxon>
        <taxon>Teleostei</taxon>
        <taxon>Neoteleostei</taxon>
        <taxon>Acanthomorphata</taxon>
        <taxon>Eupercaria</taxon>
        <taxon>Tetraodontiformes</taxon>
        <taxon>Tetradontoidea</taxon>
        <taxon>Tetraodontidae</taxon>
        <taxon>Tetraodon</taxon>
    </lineage>
</organism>
<evidence type="ECO:0000256" key="1">
    <source>
        <dbReference type="ARBA" id="ARBA00004123"/>
    </source>
</evidence>
<dbReference type="PROSITE" id="PS50157">
    <property type="entry name" value="ZINC_FINGER_C2H2_2"/>
    <property type="match status" value="1"/>
</dbReference>
<reference evidence="12" key="2">
    <citation type="submission" date="2004-02" db="EMBL/GenBank/DDBJ databases">
        <authorList>
            <consortium name="Genoscope"/>
            <consortium name="Whitehead Institute Centre for Genome Research"/>
        </authorList>
    </citation>
    <scope>NUCLEOTIDE SEQUENCE</scope>
</reference>
<dbReference type="GO" id="GO:0008270">
    <property type="term" value="F:zinc ion binding"/>
    <property type="evidence" value="ECO:0007669"/>
    <property type="project" value="UniProtKB-KW"/>
</dbReference>
<accession>Q4RF40</accession>
<sequence>RSPESVEMDEIMAAMVLTSLSCSPVVQSPPQADPGAAGSASPADMECGGGELSDSGSSGYWSWDHGNVSPAPSPSVPEVDSSPDEGLHMTLDQGDELSAKKPKSSFRGVYKCLWPSCGKVLTSSVGIKRHIRVLHLGSGSDQSQREEDFYYTKISCETVDASSGPAPTPPAPPPPVPPPLQAALGQASSSHLGWTSCGSPPAPGLHIPPAHRPRSNSSSGPCLSRPGALSQSAPSSFWQIHSEHLYQACNPVQVSVATRGPSYQSWTPSPSVPAHTNTPVGPRSAIAHCNRSFFHISIFSFLFSSFRRRSLGVAPAGRAAGRPRNAAKCTGWSARTSGAPPAAGRKPASASPTNARDQNPDGRTSAKDFYHPEDINRGPGAIHKHRFPLCLFYFEPPPSFFFFFFFPKATQNGVFCIFVF</sequence>
<evidence type="ECO:0000256" key="8">
    <source>
        <dbReference type="ARBA" id="ARBA00023242"/>
    </source>
</evidence>
<feature type="domain" description="C2H2-type" evidence="11">
    <location>
        <begin position="110"/>
        <end position="140"/>
    </location>
</feature>
<feature type="compositionally biased region" description="Low complexity" evidence="10">
    <location>
        <begin position="28"/>
        <end position="44"/>
    </location>
</feature>
<gene>
    <name evidence="12" type="ORF">GSTENG00035493001</name>
</gene>
<evidence type="ECO:0000256" key="7">
    <source>
        <dbReference type="ARBA" id="ARBA00023163"/>
    </source>
</evidence>
<keyword evidence="6" id="KW-0238">DNA-binding</keyword>
<dbReference type="KEGG" id="tng:GSTEN00035493G001"/>
<feature type="compositionally biased region" description="Basic and acidic residues" evidence="10">
    <location>
        <begin position="358"/>
        <end position="373"/>
    </location>
</feature>
<evidence type="ECO:0000313" key="12">
    <source>
        <dbReference type="EMBL" id="CAG12992.1"/>
    </source>
</evidence>
<feature type="compositionally biased region" description="Pro residues" evidence="10">
    <location>
        <begin position="166"/>
        <end position="180"/>
    </location>
</feature>
<dbReference type="EMBL" id="CAAE01015120">
    <property type="protein sequence ID" value="CAG12992.1"/>
    <property type="molecule type" value="Genomic_DNA"/>
</dbReference>
<evidence type="ECO:0000256" key="5">
    <source>
        <dbReference type="ARBA" id="ARBA00023015"/>
    </source>
</evidence>
<feature type="region of interest" description="Disordered" evidence="10">
    <location>
        <begin position="203"/>
        <end position="228"/>
    </location>
</feature>
<feature type="compositionally biased region" description="Low complexity" evidence="10">
    <location>
        <begin position="316"/>
        <end position="327"/>
    </location>
</feature>
<dbReference type="PANTHER" id="PTHR13006:SF10">
    <property type="entry name" value="ZINC FINGER PROTEIN 395"/>
    <property type="match status" value="1"/>
</dbReference>
<evidence type="ECO:0000256" key="4">
    <source>
        <dbReference type="ARBA" id="ARBA00022833"/>
    </source>
</evidence>
<evidence type="ECO:0000256" key="6">
    <source>
        <dbReference type="ARBA" id="ARBA00023125"/>
    </source>
</evidence>
<dbReference type="PROSITE" id="PS00028">
    <property type="entry name" value="ZINC_FINGER_C2H2_1"/>
    <property type="match status" value="1"/>
</dbReference>
<comment type="subcellular location">
    <subcellularLocation>
        <location evidence="1">Nucleus</location>
    </subcellularLocation>
</comment>
<reference evidence="12" key="1">
    <citation type="journal article" date="2004" name="Nature">
        <title>Genome duplication in the teleost fish Tetraodon nigroviridis reveals the early vertebrate proto-karyotype.</title>
        <authorList>
            <person name="Jaillon O."/>
            <person name="Aury J.-M."/>
            <person name="Brunet F."/>
            <person name="Petit J.-L."/>
            <person name="Stange-Thomann N."/>
            <person name="Mauceli E."/>
            <person name="Bouneau L."/>
            <person name="Fischer C."/>
            <person name="Ozouf-Costaz C."/>
            <person name="Bernot A."/>
            <person name="Nicaud S."/>
            <person name="Jaffe D."/>
            <person name="Fisher S."/>
            <person name="Lutfalla G."/>
            <person name="Dossat C."/>
            <person name="Segurens B."/>
            <person name="Dasilva C."/>
            <person name="Salanoubat M."/>
            <person name="Levy M."/>
            <person name="Boudet N."/>
            <person name="Castellano S."/>
            <person name="Anthouard V."/>
            <person name="Jubin C."/>
            <person name="Castelli V."/>
            <person name="Katinka M."/>
            <person name="Vacherie B."/>
            <person name="Biemont C."/>
            <person name="Skalli Z."/>
            <person name="Cattolico L."/>
            <person name="Poulain J."/>
            <person name="De Berardinis V."/>
            <person name="Cruaud C."/>
            <person name="Duprat S."/>
            <person name="Brottier P."/>
            <person name="Coutanceau J.-P."/>
            <person name="Gouzy J."/>
            <person name="Parra G."/>
            <person name="Lardier G."/>
            <person name="Chapple C."/>
            <person name="McKernan K.J."/>
            <person name="McEwan P."/>
            <person name="Bosak S."/>
            <person name="Kellis M."/>
            <person name="Volff J.-N."/>
            <person name="Guigo R."/>
            <person name="Zody M.C."/>
            <person name="Mesirov J."/>
            <person name="Lindblad-Toh K."/>
            <person name="Birren B."/>
            <person name="Nusbaum C."/>
            <person name="Kahn D."/>
            <person name="Robinson-Rechavi M."/>
            <person name="Laudet V."/>
            <person name="Schachter V."/>
            <person name="Quetier F."/>
            <person name="Saurin W."/>
            <person name="Scarpelli C."/>
            <person name="Wincker P."/>
            <person name="Lander E.S."/>
            <person name="Weissenbach J."/>
            <person name="Roest Crollius H."/>
        </authorList>
    </citation>
    <scope>NUCLEOTIDE SEQUENCE [LARGE SCALE GENOMIC DNA]</scope>
</reference>
<evidence type="ECO:0000256" key="10">
    <source>
        <dbReference type="SAM" id="MobiDB-lite"/>
    </source>
</evidence>
<evidence type="ECO:0000256" key="9">
    <source>
        <dbReference type="PROSITE-ProRule" id="PRU00042"/>
    </source>
</evidence>
<dbReference type="PANTHER" id="PTHR13006">
    <property type="entry name" value="PAPILLOMAVIRUS REGULATORY FACTOR PRF-1"/>
    <property type="match status" value="1"/>
</dbReference>
<dbReference type="GO" id="GO:0005634">
    <property type="term" value="C:nucleus"/>
    <property type="evidence" value="ECO:0007669"/>
    <property type="project" value="UniProtKB-SubCell"/>
</dbReference>
<feature type="region of interest" description="Disordered" evidence="10">
    <location>
        <begin position="24"/>
        <end position="100"/>
    </location>
</feature>
<protein>
    <submittedName>
        <fullName evidence="12">(spotted green pufferfish) hypothetical protein</fullName>
    </submittedName>
</protein>
<keyword evidence="7" id="KW-0804">Transcription</keyword>
<proteinExistence type="predicted"/>
<feature type="region of interest" description="Disordered" evidence="10">
    <location>
        <begin position="160"/>
        <end position="185"/>
    </location>
</feature>
<feature type="region of interest" description="Disordered" evidence="10">
    <location>
        <begin position="316"/>
        <end position="373"/>
    </location>
</feature>
<keyword evidence="2" id="KW-0479">Metal-binding</keyword>
<comment type="caution">
    <text evidence="12">The sequence shown here is derived from an EMBL/GenBank/DDBJ whole genome shotgun (WGS) entry which is preliminary data.</text>
</comment>
<dbReference type="GO" id="GO:0000978">
    <property type="term" value="F:RNA polymerase II cis-regulatory region sequence-specific DNA binding"/>
    <property type="evidence" value="ECO:0007669"/>
    <property type="project" value="TreeGrafter"/>
</dbReference>
<keyword evidence="5" id="KW-0805">Transcription regulation</keyword>
<dbReference type="GO" id="GO:0006357">
    <property type="term" value="P:regulation of transcription by RNA polymerase II"/>
    <property type="evidence" value="ECO:0007669"/>
    <property type="project" value="TreeGrafter"/>
</dbReference>
<dbReference type="OrthoDB" id="5950721at2759"/>
<dbReference type="AlphaFoldDB" id="Q4RF40"/>
<dbReference type="InterPro" id="IPR013087">
    <property type="entry name" value="Znf_C2H2_type"/>
</dbReference>
<evidence type="ECO:0000259" key="11">
    <source>
        <dbReference type="PROSITE" id="PS50157"/>
    </source>
</evidence>
<dbReference type="GO" id="GO:0003700">
    <property type="term" value="F:DNA-binding transcription factor activity"/>
    <property type="evidence" value="ECO:0007669"/>
    <property type="project" value="TreeGrafter"/>
</dbReference>
<feature type="compositionally biased region" description="Low complexity" evidence="10">
    <location>
        <begin position="52"/>
        <end position="80"/>
    </location>
</feature>
<feature type="non-terminal residue" evidence="12">
    <location>
        <position position="420"/>
    </location>
</feature>
<keyword evidence="4" id="KW-0862">Zinc</keyword>
<dbReference type="InterPro" id="IPR052253">
    <property type="entry name" value="CR1/CR2-DNA-binding_regulator"/>
</dbReference>